<keyword evidence="2" id="KW-0805">Transcription regulation</keyword>
<proteinExistence type="inferred from homology"/>
<feature type="domain" description="HTH lysR-type" evidence="5">
    <location>
        <begin position="4"/>
        <end position="61"/>
    </location>
</feature>
<dbReference type="PANTHER" id="PTHR30126:SF100">
    <property type="entry name" value="LYSR-FAMILY TRANSCRIPTIONAL REGULATOR"/>
    <property type="match status" value="1"/>
</dbReference>
<dbReference type="Pfam" id="PF00126">
    <property type="entry name" value="HTH_1"/>
    <property type="match status" value="1"/>
</dbReference>
<evidence type="ECO:0000313" key="7">
    <source>
        <dbReference type="Proteomes" id="UP000615455"/>
    </source>
</evidence>
<evidence type="ECO:0000313" key="6">
    <source>
        <dbReference type="EMBL" id="GGI45149.1"/>
    </source>
</evidence>
<dbReference type="InterPro" id="IPR000847">
    <property type="entry name" value="LysR_HTH_N"/>
</dbReference>
<dbReference type="InterPro" id="IPR005119">
    <property type="entry name" value="LysR_subst-bd"/>
</dbReference>
<evidence type="ECO:0000256" key="1">
    <source>
        <dbReference type="ARBA" id="ARBA00009437"/>
    </source>
</evidence>
<dbReference type="SUPFAM" id="SSF53850">
    <property type="entry name" value="Periplasmic binding protein-like II"/>
    <property type="match status" value="1"/>
</dbReference>
<evidence type="ECO:0000256" key="2">
    <source>
        <dbReference type="ARBA" id="ARBA00023015"/>
    </source>
</evidence>
<evidence type="ECO:0000256" key="3">
    <source>
        <dbReference type="ARBA" id="ARBA00023125"/>
    </source>
</evidence>
<dbReference type="CDD" id="cd05466">
    <property type="entry name" value="PBP2_LTTR_substrate"/>
    <property type="match status" value="1"/>
</dbReference>
<dbReference type="Proteomes" id="UP000615455">
    <property type="component" value="Unassembled WGS sequence"/>
</dbReference>
<dbReference type="EMBL" id="BMHE01000003">
    <property type="protein sequence ID" value="GGI45149.1"/>
    <property type="molecule type" value="Genomic_DNA"/>
</dbReference>
<gene>
    <name evidence="6" type="primary">ywqM</name>
    <name evidence="6" type="ORF">GCM10008018_10650</name>
</gene>
<dbReference type="Gene3D" id="3.40.190.290">
    <property type="match status" value="1"/>
</dbReference>
<dbReference type="PRINTS" id="PR00039">
    <property type="entry name" value="HTHLYSR"/>
</dbReference>
<organism evidence="6 7">
    <name type="scientific">Paenibacillus marchantiophytorum</name>
    <dbReference type="NCBI Taxonomy" id="1619310"/>
    <lineage>
        <taxon>Bacteria</taxon>
        <taxon>Bacillati</taxon>
        <taxon>Bacillota</taxon>
        <taxon>Bacilli</taxon>
        <taxon>Bacillales</taxon>
        <taxon>Paenibacillaceae</taxon>
        <taxon>Paenibacillus</taxon>
    </lineage>
</organism>
<keyword evidence="4" id="KW-0804">Transcription</keyword>
<dbReference type="PANTHER" id="PTHR30126">
    <property type="entry name" value="HTH-TYPE TRANSCRIPTIONAL REGULATOR"/>
    <property type="match status" value="1"/>
</dbReference>
<protein>
    <submittedName>
        <fullName evidence="6">HTH-type transcriptional regulator YwqM</fullName>
    </submittedName>
</protein>
<accession>A0ABQ2BQE2</accession>
<comment type="caution">
    <text evidence="6">The sequence shown here is derived from an EMBL/GenBank/DDBJ whole genome shotgun (WGS) entry which is preliminary data.</text>
</comment>
<dbReference type="InterPro" id="IPR036388">
    <property type="entry name" value="WH-like_DNA-bd_sf"/>
</dbReference>
<dbReference type="PROSITE" id="PS50931">
    <property type="entry name" value="HTH_LYSR"/>
    <property type="match status" value="1"/>
</dbReference>
<name>A0ABQ2BQE2_9BACL</name>
<dbReference type="RefSeq" id="WP_229757479.1">
    <property type="nucleotide sequence ID" value="NZ_BMHE01000003.1"/>
</dbReference>
<reference evidence="7" key="1">
    <citation type="journal article" date="2019" name="Int. J. Syst. Evol. Microbiol.">
        <title>The Global Catalogue of Microorganisms (GCM) 10K type strain sequencing project: providing services to taxonomists for standard genome sequencing and annotation.</title>
        <authorList>
            <consortium name="The Broad Institute Genomics Platform"/>
            <consortium name="The Broad Institute Genome Sequencing Center for Infectious Disease"/>
            <person name="Wu L."/>
            <person name="Ma J."/>
        </authorList>
    </citation>
    <scope>NUCLEOTIDE SEQUENCE [LARGE SCALE GENOMIC DNA]</scope>
    <source>
        <strain evidence="7">CGMCC 1.15043</strain>
    </source>
</reference>
<keyword evidence="7" id="KW-1185">Reference proteome</keyword>
<dbReference type="Gene3D" id="1.10.10.10">
    <property type="entry name" value="Winged helix-like DNA-binding domain superfamily/Winged helix DNA-binding domain"/>
    <property type="match status" value="1"/>
</dbReference>
<dbReference type="Pfam" id="PF03466">
    <property type="entry name" value="LysR_substrate"/>
    <property type="match status" value="1"/>
</dbReference>
<dbReference type="SUPFAM" id="SSF46785">
    <property type="entry name" value="Winged helix' DNA-binding domain"/>
    <property type="match status" value="1"/>
</dbReference>
<dbReference type="InterPro" id="IPR036390">
    <property type="entry name" value="WH_DNA-bd_sf"/>
</dbReference>
<keyword evidence="3" id="KW-0238">DNA-binding</keyword>
<evidence type="ECO:0000256" key="4">
    <source>
        <dbReference type="ARBA" id="ARBA00023163"/>
    </source>
</evidence>
<comment type="similarity">
    <text evidence="1">Belongs to the LysR transcriptional regulatory family.</text>
</comment>
<evidence type="ECO:0000259" key="5">
    <source>
        <dbReference type="PROSITE" id="PS50931"/>
    </source>
</evidence>
<sequence length="297" mass="33312">MVKLELTYLKTFREVAKWGSYTRAAEVLGYAQSSITTQISKLEESYGAVLLERLGRGMKLTIAGEALLHYANDILRLHEESKEVVSQQSKGVLTIGTIETLAAFFLPPYLQKYRQLFPDMNVMIQPANEPSIIDLVKDGTIDVGFILDPPFQDPELHSCKLREEELVIITNPNHKFAGKSEIQISDLQGESLILTEDGCTYRAMLLQTLKSNQINFSLSYEFGNLEAIKQCVTYGLGIALLPRIVAASDIAKGQVIALPLIHPHFKFYTQLIYAKKKWQSKAFLGFLELINGSHLSE</sequence>